<dbReference type="PROSITE" id="PS51257">
    <property type="entry name" value="PROKAR_LIPOPROTEIN"/>
    <property type="match status" value="1"/>
</dbReference>
<proteinExistence type="predicted"/>
<gene>
    <name evidence="2" type="ORF">B5C34_09210</name>
</gene>
<evidence type="ECO:0008006" key="4">
    <source>
        <dbReference type="Google" id="ProtNLM"/>
    </source>
</evidence>
<protein>
    <recommendedName>
        <fullName evidence="4">Lipoprotein</fullName>
    </recommendedName>
</protein>
<accession>A0A219B5F9</accession>
<feature type="region of interest" description="Disordered" evidence="1">
    <location>
        <begin position="66"/>
        <end position="85"/>
    </location>
</feature>
<sequence length="85" mass="9321">MRICFLAVAALPLLSGCIVERAVDVVTLPVKAGSKAVDLATTSEEERDAKFIRQLRKACEQWEDAVRDARRDDRDPPPPPNGACT</sequence>
<evidence type="ECO:0000313" key="2">
    <source>
        <dbReference type="EMBL" id="OWV33622.1"/>
    </source>
</evidence>
<dbReference type="Proteomes" id="UP000198462">
    <property type="component" value="Unassembled WGS sequence"/>
</dbReference>
<dbReference type="OrthoDB" id="7428913at2"/>
<evidence type="ECO:0000256" key="1">
    <source>
        <dbReference type="SAM" id="MobiDB-lite"/>
    </source>
</evidence>
<dbReference type="EMBL" id="NFZT01000001">
    <property type="protein sequence ID" value="OWV33622.1"/>
    <property type="molecule type" value="Genomic_DNA"/>
</dbReference>
<feature type="compositionally biased region" description="Basic and acidic residues" evidence="1">
    <location>
        <begin position="66"/>
        <end position="76"/>
    </location>
</feature>
<organism evidence="2 3">
    <name type="scientific">Pacificimonas flava</name>
    <dbReference type="NCBI Taxonomy" id="1234595"/>
    <lineage>
        <taxon>Bacteria</taxon>
        <taxon>Pseudomonadati</taxon>
        <taxon>Pseudomonadota</taxon>
        <taxon>Alphaproteobacteria</taxon>
        <taxon>Sphingomonadales</taxon>
        <taxon>Sphingosinicellaceae</taxon>
        <taxon>Pacificimonas</taxon>
    </lineage>
</organism>
<dbReference type="AlphaFoldDB" id="A0A219B5F9"/>
<reference evidence="3" key="1">
    <citation type="submission" date="2017-05" db="EMBL/GenBank/DDBJ databases">
        <authorList>
            <person name="Lin X."/>
        </authorList>
    </citation>
    <scope>NUCLEOTIDE SEQUENCE [LARGE SCALE GENOMIC DNA]</scope>
    <source>
        <strain evidence="3">JLT2012</strain>
    </source>
</reference>
<dbReference type="RefSeq" id="WP_088712395.1">
    <property type="nucleotide sequence ID" value="NZ_NFZT01000001.1"/>
</dbReference>
<comment type="caution">
    <text evidence="2">The sequence shown here is derived from an EMBL/GenBank/DDBJ whole genome shotgun (WGS) entry which is preliminary data.</text>
</comment>
<keyword evidence="3" id="KW-1185">Reference proteome</keyword>
<evidence type="ECO:0000313" key="3">
    <source>
        <dbReference type="Proteomes" id="UP000198462"/>
    </source>
</evidence>
<name>A0A219B5F9_9SPHN</name>